<evidence type="ECO:0000256" key="3">
    <source>
        <dbReference type="ARBA" id="ARBA00022801"/>
    </source>
</evidence>
<name>A0A137P2K7_CONC2</name>
<dbReference type="Pfam" id="PF00722">
    <property type="entry name" value="Glyco_hydro_16"/>
    <property type="match status" value="1"/>
</dbReference>
<dbReference type="PROSITE" id="PS00026">
    <property type="entry name" value="CHIT_BIND_I_1"/>
    <property type="match status" value="1"/>
</dbReference>
<evidence type="ECO:0000256" key="5">
    <source>
        <dbReference type="SAM" id="MobiDB-lite"/>
    </source>
</evidence>
<dbReference type="STRING" id="796925.A0A137P2K7"/>
<dbReference type="PANTHER" id="PTHR10963">
    <property type="entry name" value="GLYCOSYL HYDROLASE-RELATED"/>
    <property type="match status" value="1"/>
</dbReference>
<keyword evidence="4" id="KW-0326">Glycosidase</keyword>
<dbReference type="InterPro" id="IPR050546">
    <property type="entry name" value="Glycosyl_Hydrlase_16"/>
</dbReference>
<keyword evidence="1" id="KW-0147">Chitin-binding</keyword>
<dbReference type="InterPro" id="IPR013320">
    <property type="entry name" value="ConA-like_dom_sf"/>
</dbReference>
<dbReference type="AlphaFoldDB" id="A0A137P2K7"/>
<feature type="chain" id="PRO_5007294401" evidence="6">
    <location>
        <begin position="21"/>
        <end position="377"/>
    </location>
</feature>
<dbReference type="GO" id="GO:0004553">
    <property type="term" value="F:hydrolase activity, hydrolyzing O-glycosyl compounds"/>
    <property type="evidence" value="ECO:0007669"/>
    <property type="project" value="InterPro"/>
</dbReference>
<keyword evidence="3 8" id="KW-0378">Hydrolase</keyword>
<evidence type="ECO:0000313" key="9">
    <source>
        <dbReference type="Proteomes" id="UP000070444"/>
    </source>
</evidence>
<protein>
    <submittedName>
        <fullName evidence="8">Glycoside hydrolase family 16 protein</fullName>
    </submittedName>
</protein>
<feature type="signal peptide" evidence="6">
    <location>
        <begin position="1"/>
        <end position="20"/>
    </location>
</feature>
<dbReference type="OMA" id="NTPSRIM"/>
<dbReference type="InterPro" id="IPR000757">
    <property type="entry name" value="Beta-glucanase-like"/>
</dbReference>
<keyword evidence="9" id="KW-1185">Reference proteome</keyword>
<dbReference type="InterPro" id="IPR018371">
    <property type="entry name" value="Chitin-binding_1_CS"/>
</dbReference>
<dbReference type="InterPro" id="IPR036861">
    <property type="entry name" value="Endochitinase-like_sf"/>
</dbReference>
<sequence length="377" mass="41553">MKAYITYAISALFLTSYIAADQPKCKCDKFSPCCSYTGYCGKGMNFCGIGCNQDGNFNGTKCLKPVPCKSGTFKFSDPSRVVKNTDYKGNYNKNDWIIVGGEADYRNGNIFLKANKKITGTRIEATRYIQYGKITARMKTADSPGIVSSFITMSDVKDEIDWEWVGDDSASGNGGKHEIGGNSNEDFHDYTIDWKPEGIEWLIDGKSVRWLPTSEKDGKLPNTPSRIMFSIWTTDADGVAKGTREWAGGDVNYNTQQMKENGYFDIEIESLNVQCYGEPLSTDADFKNYLNDNEGVDKEKEAKEKEEKKKENEEKRKRGEQVDDSEDGGDSTWTAPPPVATFGPRNGGSNAAGGTSDAVTNTVSYLALGLVTLLLAL</sequence>
<dbReference type="PROSITE" id="PS51762">
    <property type="entry name" value="GH16_2"/>
    <property type="match status" value="1"/>
</dbReference>
<dbReference type="SUPFAM" id="SSF49899">
    <property type="entry name" value="Concanavalin A-like lectins/glucanases"/>
    <property type="match status" value="1"/>
</dbReference>
<evidence type="ECO:0000256" key="2">
    <source>
        <dbReference type="ARBA" id="ARBA00022729"/>
    </source>
</evidence>
<evidence type="ECO:0000259" key="7">
    <source>
        <dbReference type="PROSITE" id="PS51762"/>
    </source>
</evidence>
<reference evidence="8 9" key="1">
    <citation type="journal article" date="2015" name="Genome Biol. Evol.">
        <title>Phylogenomic analyses indicate that early fungi evolved digesting cell walls of algal ancestors of land plants.</title>
        <authorList>
            <person name="Chang Y."/>
            <person name="Wang S."/>
            <person name="Sekimoto S."/>
            <person name="Aerts A.L."/>
            <person name="Choi C."/>
            <person name="Clum A."/>
            <person name="LaButti K.M."/>
            <person name="Lindquist E.A."/>
            <person name="Yee Ngan C."/>
            <person name="Ohm R.A."/>
            <person name="Salamov A.A."/>
            <person name="Grigoriev I.V."/>
            <person name="Spatafora J.W."/>
            <person name="Berbee M.L."/>
        </authorList>
    </citation>
    <scope>NUCLEOTIDE SEQUENCE [LARGE SCALE GENOMIC DNA]</scope>
    <source>
        <strain evidence="8 9">NRRL 28638</strain>
    </source>
</reference>
<dbReference type="SUPFAM" id="SSF57016">
    <property type="entry name" value="Plant lectins/antimicrobial peptides"/>
    <property type="match status" value="1"/>
</dbReference>
<dbReference type="PANTHER" id="PTHR10963:SF22">
    <property type="entry name" value="GLYCOSIDASE CRH2-RELATED"/>
    <property type="match status" value="1"/>
</dbReference>
<dbReference type="Proteomes" id="UP000070444">
    <property type="component" value="Unassembled WGS sequence"/>
</dbReference>
<gene>
    <name evidence="8" type="ORF">CONCODRAFT_71716</name>
</gene>
<evidence type="ECO:0000256" key="4">
    <source>
        <dbReference type="ARBA" id="ARBA00023295"/>
    </source>
</evidence>
<proteinExistence type="predicted"/>
<evidence type="ECO:0000256" key="1">
    <source>
        <dbReference type="ARBA" id="ARBA00022669"/>
    </source>
</evidence>
<keyword evidence="2 6" id="KW-0732">Signal</keyword>
<feature type="domain" description="GH16" evidence="7">
    <location>
        <begin position="59"/>
        <end position="262"/>
    </location>
</feature>
<organism evidence="8 9">
    <name type="scientific">Conidiobolus coronatus (strain ATCC 28846 / CBS 209.66 / NRRL 28638)</name>
    <name type="common">Delacroixia coronata</name>
    <dbReference type="NCBI Taxonomy" id="796925"/>
    <lineage>
        <taxon>Eukaryota</taxon>
        <taxon>Fungi</taxon>
        <taxon>Fungi incertae sedis</taxon>
        <taxon>Zoopagomycota</taxon>
        <taxon>Entomophthoromycotina</taxon>
        <taxon>Entomophthoromycetes</taxon>
        <taxon>Entomophthorales</taxon>
        <taxon>Ancylistaceae</taxon>
        <taxon>Conidiobolus</taxon>
    </lineage>
</organism>
<accession>A0A137P2K7</accession>
<dbReference type="GO" id="GO:0008061">
    <property type="term" value="F:chitin binding"/>
    <property type="evidence" value="ECO:0007669"/>
    <property type="project" value="UniProtKB-KW"/>
</dbReference>
<dbReference type="OrthoDB" id="4781at2759"/>
<evidence type="ECO:0000256" key="6">
    <source>
        <dbReference type="SAM" id="SignalP"/>
    </source>
</evidence>
<evidence type="ECO:0000313" key="8">
    <source>
        <dbReference type="EMBL" id="KXN69149.1"/>
    </source>
</evidence>
<feature type="region of interest" description="Disordered" evidence="5">
    <location>
        <begin position="284"/>
        <end position="354"/>
    </location>
</feature>
<dbReference type="EMBL" id="KQ964546">
    <property type="protein sequence ID" value="KXN69149.1"/>
    <property type="molecule type" value="Genomic_DNA"/>
</dbReference>
<dbReference type="GO" id="GO:0005975">
    <property type="term" value="P:carbohydrate metabolic process"/>
    <property type="evidence" value="ECO:0007669"/>
    <property type="project" value="InterPro"/>
</dbReference>
<dbReference type="Gene3D" id="2.60.120.200">
    <property type="match status" value="1"/>
</dbReference>
<feature type="compositionally biased region" description="Basic and acidic residues" evidence="5">
    <location>
        <begin position="295"/>
        <end position="321"/>
    </location>
</feature>